<keyword evidence="2" id="KW-1185">Reference proteome</keyword>
<dbReference type="EMBL" id="JACAGB010000016">
    <property type="protein sequence ID" value="KAF6320558.1"/>
    <property type="molecule type" value="Genomic_DNA"/>
</dbReference>
<comment type="caution">
    <text evidence="1">The sequence shown here is derived from an EMBL/GenBank/DDBJ whole genome shotgun (WGS) entry which is preliminary data.</text>
</comment>
<name>A0A7J7V675_PIPKU</name>
<accession>A0A7J7V675</accession>
<protein>
    <submittedName>
        <fullName evidence="1">Uncharacterized protein</fullName>
    </submittedName>
</protein>
<reference evidence="1 2" key="1">
    <citation type="journal article" date="2020" name="Nature">
        <title>Six reference-quality genomes reveal evolution of bat adaptations.</title>
        <authorList>
            <person name="Jebb D."/>
            <person name="Huang Z."/>
            <person name="Pippel M."/>
            <person name="Hughes G.M."/>
            <person name="Lavrichenko K."/>
            <person name="Devanna P."/>
            <person name="Winkler S."/>
            <person name="Jermiin L.S."/>
            <person name="Skirmuntt E.C."/>
            <person name="Katzourakis A."/>
            <person name="Burkitt-Gray L."/>
            <person name="Ray D.A."/>
            <person name="Sullivan K.A.M."/>
            <person name="Roscito J.G."/>
            <person name="Kirilenko B.M."/>
            <person name="Davalos L.M."/>
            <person name="Corthals A.P."/>
            <person name="Power M.L."/>
            <person name="Jones G."/>
            <person name="Ransome R.D."/>
            <person name="Dechmann D.K.N."/>
            <person name="Locatelli A.G."/>
            <person name="Puechmaille S.J."/>
            <person name="Fedrigo O."/>
            <person name="Jarvis E.D."/>
            <person name="Hiller M."/>
            <person name="Vernes S.C."/>
            <person name="Myers E.W."/>
            <person name="Teeling E.C."/>
        </authorList>
    </citation>
    <scope>NUCLEOTIDE SEQUENCE [LARGE SCALE GENOMIC DNA]</scope>
    <source>
        <strain evidence="1">MPipKuh1</strain>
        <tissue evidence="1">Flight muscle</tissue>
    </source>
</reference>
<dbReference type="AlphaFoldDB" id="A0A7J7V675"/>
<evidence type="ECO:0000313" key="1">
    <source>
        <dbReference type="EMBL" id="KAF6320558.1"/>
    </source>
</evidence>
<dbReference type="Proteomes" id="UP000558488">
    <property type="component" value="Unassembled WGS sequence"/>
</dbReference>
<sequence length="231" mass="25853">MEDLLRGVKVALEVVVGHLYRAAVLFVEHLAEAPQSLARDIPLCALAVVLLIWKRCVLQRKREVARWFTAQMEEDREAWQNLELTQACEWPAEGACPLGLQTLSLCSVEPQEETACGLDFLSEDSDSKEETSELLGLPFPRGMPARPDVQMRLLKGSSTTTQGQVPETKKAFQVSQKNIALVEKEMLDPLVKITIPGENMQLFSQEAAKCSEGAWEMREEQQACVKIQVNE</sequence>
<evidence type="ECO:0000313" key="2">
    <source>
        <dbReference type="Proteomes" id="UP000558488"/>
    </source>
</evidence>
<gene>
    <name evidence="1" type="ORF">mPipKuh1_008555</name>
</gene>
<proteinExistence type="predicted"/>
<organism evidence="1 2">
    <name type="scientific">Pipistrellus kuhlii</name>
    <name type="common">Kuhl's pipistrelle</name>
    <dbReference type="NCBI Taxonomy" id="59472"/>
    <lineage>
        <taxon>Eukaryota</taxon>
        <taxon>Metazoa</taxon>
        <taxon>Chordata</taxon>
        <taxon>Craniata</taxon>
        <taxon>Vertebrata</taxon>
        <taxon>Euteleostomi</taxon>
        <taxon>Mammalia</taxon>
        <taxon>Eutheria</taxon>
        <taxon>Laurasiatheria</taxon>
        <taxon>Chiroptera</taxon>
        <taxon>Yangochiroptera</taxon>
        <taxon>Vespertilionidae</taxon>
        <taxon>Pipistrellus</taxon>
    </lineage>
</organism>